<name>A0A1C4GEY5_9ENTR</name>
<evidence type="ECO:0000313" key="1">
    <source>
        <dbReference type="EMBL" id="SCC66760.1"/>
    </source>
</evidence>
<evidence type="ECO:0000313" key="2">
    <source>
        <dbReference type="Proteomes" id="UP000198515"/>
    </source>
</evidence>
<gene>
    <name evidence="1" type="ORF">GA0061070_106422</name>
</gene>
<proteinExistence type="predicted"/>
<protein>
    <submittedName>
        <fullName evidence="1">Uncharacterized protein</fullName>
    </submittedName>
</protein>
<dbReference type="Proteomes" id="UP000198515">
    <property type="component" value="Unassembled WGS sequence"/>
</dbReference>
<dbReference type="EMBL" id="FMBC01000064">
    <property type="protein sequence ID" value="SCC66760.1"/>
    <property type="molecule type" value="Genomic_DNA"/>
</dbReference>
<organism evidence="1 2">
    <name type="scientific">Kosakonia oryziphila</name>
    <dbReference type="NCBI Taxonomy" id="1005667"/>
    <lineage>
        <taxon>Bacteria</taxon>
        <taxon>Pseudomonadati</taxon>
        <taxon>Pseudomonadota</taxon>
        <taxon>Gammaproteobacteria</taxon>
        <taxon>Enterobacterales</taxon>
        <taxon>Enterobacteriaceae</taxon>
        <taxon>Kosakonia</taxon>
    </lineage>
</organism>
<reference evidence="2" key="1">
    <citation type="submission" date="2016-08" db="EMBL/GenBank/DDBJ databases">
        <authorList>
            <person name="Varghese N."/>
            <person name="Submissions Spin"/>
        </authorList>
    </citation>
    <scope>NUCLEOTIDE SEQUENCE [LARGE SCALE GENOMIC DNA]</scope>
    <source>
        <strain evidence="2">REICA_142</strain>
    </source>
</reference>
<sequence>MAGYNPTFQEEPGYFFTFKSNLPDGIFFELPPRNVPLNSQPILDDEMGMCIGYSVNQAPGLWQIYDTNGVFVRMEEAPLESPLIDPTDIALIAFGLFRILRTGRALFEASSRATITAKLSETTINFLRGRLKIGLSARNLKITKTVATRMGDPGRYVPLQIMEKAIRYGTRSPDPQNIAGQFIYRTDMYRLVKRTVGGQVKYVRERYRLHVLVREKDWTIMHFHYD</sequence>
<accession>A0A1C4GEY5</accession>
<keyword evidence="2" id="KW-1185">Reference proteome</keyword>
<dbReference type="AlphaFoldDB" id="A0A1C4GEY5"/>
<dbReference type="RefSeq" id="WP_234427089.1">
    <property type="nucleotide sequence ID" value="NZ_FMBC01000064.1"/>
</dbReference>